<gene>
    <name evidence="1" type="ORF">SVUK_LOCUS16889</name>
</gene>
<proteinExistence type="predicted"/>
<evidence type="ECO:0000313" key="2">
    <source>
        <dbReference type="Proteomes" id="UP000270094"/>
    </source>
</evidence>
<reference evidence="1 2" key="1">
    <citation type="submission" date="2018-11" db="EMBL/GenBank/DDBJ databases">
        <authorList>
            <consortium name="Pathogen Informatics"/>
        </authorList>
    </citation>
    <scope>NUCLEOTIDE SEQUENCE [LARGE SCALE GENOMIC DNA]</scope>
</reference>
<dbReference type="OrthoDB" id="5859592at2759"/>
<accession>A0A3P7J8Z4</accession>
<dbReference type="EMBL" id="UYYB01115070">
    <property type="protein sequence ID" value="VDM81891.1"/>
    <property type="molecule type" value="Genomic_DNA"/>
</dbReference>
<protein>
    <submittedName>
        <fullName evidence="1">Uncharacterized protein</fullName>
    </submittedName>
</protein>
<evidence type="ECO:0000313" key="1">
    <source>
        <dbReference type="EMBL" id="VDM81891.1"/>
    </source>
</evidence>
<name>A0A3P7J8Z4_STRVU</name>
<dbReference type="AlphaFoldDB" id="A0A3P7J8Z4"/>
<dbReference type="Proteomes" id="UP000270094">
    <property type="component" value="Unassembled WGS sequence"/>
</dbReference>
<keyword evidence="2" id="KW-1185">Reference proteome</keyword>
<sequence>MRSEEVNLDAKLMWNDFSFIPYISMESNIKLSFSNHFKILNIVKGMIQRRVAALVDTEVAEKLAEAVKTNVNPRLQQFKQKMVSMGYTHYEIEWTVQDNALRVTFKPKR</sequence>
<organism evidence="1 2">
    <name type="scientific">Strongylus vulgaris</name>
    <name type="common">Blood worm</name>
    <dbReference type="NCBI Taxonomy" id="40348"/>
    <lineage>
        <taxon>Eukaryota</taxon>
        <taxon>Metazoa</taxon>
        <taxon>Ecdysozoa</taxon>
        <taxon>Nematoda</taxon>
        <taxon>Chromadorea</taxon>
        <taxon>Rhabditida</taxon>
        <taxon>Rhabditina</taxon>
        <taxon>Rhabditomorpha</taxon>
        <taxon>Strongyloidea</taxon>
        <taxon>Strongylidae</taxon>
        <taxon>Strongylus</taxon>
    </lineage>
</organism>